<evidence type="ECO:0000256" key="2">
    <source>
        <dbReference type="ARBA" id="ARBA00022692"/>
    </source>
</evidence>
<gene>
    <name evidence="7" type="ORF">G7087_18965</name>
</gene>
<accession>A0ABX0HZM9</accession>
<evidence type="ECO:0000256" key="3">
    <source>
        <dbReference type="ARBA" id="ARBA00022989"/>
    </source>
</evidence>
<keyword evidence="3" id="KW-1133">Transmembrane helix</keyword>
<feature type="compositionally biased region" description="Pro residues" evidence="5">
    <location>
        <begin position="1119"/>
        <end position="1130"/>
    </location>
</feature>
<evidence type="ECO:0000259" key="6">
    <source>
        <dbReference type="Pfam" id="PF04357"/>
    </source>
</evidence>
<protein>
    <submittedName>
        <fullName evidence="7">DUF490 domain-containing protein</fullName>
    </submittedName>
</protein>
<keyword evidence="4" id="KW-0472">Membrane</keyword>
<evidence type="ECO:0000313" key="8">
    <source>
        <dbReference type="Proteomes" id="UP000802098"/>
    </source>
</evidence>
<evidence type="ECO:0000256" key="1">
    <source>
        <dbReference type="ARBA" id="ARBA00004167"/>
    </source>
</evidence>
<dbReference type="EMBL" id="JAAOCD010000015">
    <property type="protein sequence ID" value="NHL00463.1"/>
    <property type="molecule type" value="Genomic_DNA"/>
</dbReference>
<dbReference type="Pfam" id="PF04357">
    <property type="entry name" value="TamB"/>
    <property type="match status" value="1"/>
</dbReference>
<sequence>MTGPATSTTNAASAAPPRRRLAAWLAAAAALTVAAGAGAAWVWNTEAGWRWLLARVPGLEVDTMQGRPVAGGFAVRELRWQGADGARLRVENLAWRDLSWRWRPHAGAWAGIVLDTPSASRVEWTAGTAAPEPAPARRRAPEDLRLPLALEIRSLAVGALEIGGAPPLSDLRADLALGAEGGALHRLGRLELAWPGGRARASASVGTDGERRVQARVDAAAAPGAALPWTAALDASGSIARLQLAAMLAGDGGARLDAKAAVAPFAPWPLESLQASTRALDLAQLAPALPSTRLDGRIVVDSQGRDVPVNADLELRNSRPGAWDAGRLPLASLVARITGRLDGPHRIELQAFDARLAGERPAGRLQGRGHWQGDTLDLALALEALRPGELDRRLPAMTLGGPLTLRLSGLPGAATPPAALDAVAKAELSGRLDTPRGRPVTLALDASWHQPQDGTLQAGLQRLLVAAGDARLEASASVARDAAAVWHLRSRGELSRLDPSAWWRGADGSPWRRGPHALNGRWNTDLGLPQSALAQPLPTLLAALAGEARAELRDSVLAGVALQAGATLKGDGRAAQADAELNAAGNRATLALRSGARDAARLVVEAGSPQALAPLAALVPGAAAWWPSAGTLALDARADGRWPALRTQGTLAAAGLRSPAYTLQQADARWNGSTGSRDAPLELALQARGLARGEQRLERLDASVAGTLGSHRIVLEARTPLRPPAWTDAAPAPAGGPTTLRLQAGGAWVPERAGGGRWRATIAELSAGAEGATPWVLARDLDFGADFAPGGAPRAARLAPGRLALLGAALRWREAGWQAPPRDGAPSRLQLAAELEPLALAPWLQRAQPDAGWSGDLKIAGRVDIRRAERFDADIVLERHEGDLSVVRGNLPIAFGFTGLRFALAAHDGRWETTQAVVGTQIGVIAGSQTVRANPALAWPEPQAPVDGVVEMRIPDLDVWSAWLPAGWRLGGTLFTTAQVGGTAAAPQFGGRVEGSRLEVGNLLQGVDLDDGSLLLTLRGEALRLEQLRLRGGDGTLAIDGSARLGAAPSAELSVVAERFEALSRVDRRIAVSGRATLGLRPDALVLDGKFGVDRGRIDISRSEAPSLDADVVVENRPPRPGQRPAPPAPGTREPSALMKNSRVALELALGEDLRLAGRGVDTGLTGTLRVSTPQGRLAINGLVRTVGGRYAAYGQNLAIERGLIRFAGEVAAPRLDILAVRPDLDVRVGVTIQGSASDPRVRLYSEPEMSELDKLSWLVTGRASEGLGRADTAILQQAALALLAGENGGPSTGLLQRLGLDELSVSQSGDGDTRDTVVTIGKQLSDRLYVGYERGVNATAGSWQLIYRVARRFTVRAQTGDESAVDVIWAWRWN</sequence>
<dbReference type="PANTHER" id="PTHR36985:SF1">
    <property type="entry name" value="TRANSLOCATION AND ASSEMBLY MODULE SUBUNIT TAMB"/>
    <property type="match status" value="1"/>
</dbReference>
<organism evidence="7 8">
    <name type="scientific">Rubrivivax benzoatilyticus</name>
    <dbReference type="NCBI Taxonomy" id="316997"/>
    <lineage>
        <taxon>Bacteria</taxon>
        <taxon>Pseudomonadati</taxon>
        <taxon>Pseudomonadota</taxon>
        <taxon>Betaproteobacteria</taxon>
        <taxon>Burkholderiales</taxon>
        <taxon>Sphaerotilaceae</taxon>
        <taxon>Rubrivivax</taxon>
    </lineage>
</organism>
<comment type="caution">
    <text evidence="7">The sequence shown here is derived from an EMBL/GenBank/DDBJ whole genome shotgun (WGS) entry which is preliminary data.</text>
</comment>
<keyword evidence="8" id="KW-1185">Reference proteome</keyword>
<evidence type="ECO:0000256" key="5">
    <source>
        <dbReference type="SAM" id="MobiDB-lite"/>
    </source>
</evidence>
<comment type="subcellular location">
    <subcellularLocation>
        <location evidence="1">Membrane</location>
        <topology evidence="1">Single-pass membrane protein</topology>
    </subcellularLocation>
</comment>
<feature type="domain" description="Translocation and assembly module TamB C-terminal" evidence="6">
    <location>
        <begin position="1031"/>
        <end position="1374"/>
    </location>
</feature>
<dbReference type="Proteomes" id="UP000802098">
    <property type="component" value="Unassembled WGS sequence"/>
</dbReference>
<dbReference type="InterPro" id="IPR007452">
    <property type="entry name" value="TamB_C"/>
</dbReference>
<name>A0ABX0HZM9_9BURK</name>
<feature type="region of interest" description="Disordered" evidence="5">
    <location>
        <begin position="1114"/>
        <end position="1137"/>
    </location>
</feature>
<dbReference type="PANTHER" id="PTHR36985">
    <property type="entry name" value="TRANSLOCATION AND ASSEMBLY MODULE SUBUNIT TAMB"/>
    <property type="match status" value="1"/>
</dbReference>
<evidence type="ECO:0000313" key="7">
    <source>
        <dbReference type="EMBL" id="NHL00463.1"/>
    </source>
</evidence>
<dbReference type="RefSeq" id="WP_029718992.1">
    <property type="nucleotide sequence ID" value="NZ_JAAOCD010000015.1"/>
</dbReference>
<proteinExistence type="predicted"/>
<keyword evidence="2" id="KW-0812">Transmembrane</keyword>
<evidence type="ECO:0000256" key="4">
    <source>
        <dbReference type="ARBA" id="ARBA00023136"/>
    </source>
</evidence>
<reference evidence="7 8" key="1">
    <citation type="submission" date="2020-03" db="EMBL/GenBank/DDBJ databases">
        <title>Rubrivivax benzoatilyticus JA2 (sequenced after 10 years sub-culturing).</title>
        <authorList>
            <person name="Gupta D."/>
            <person name="Chintalapati S."/>
            <person name="Chintalapati V.R."/>
        </authorList>
    </citation>
    <scope>NUCLEOTIDE SEQUENCE [LARGE SCALE GENOMIC DNA]</scope>
    <source>
        <strain evidence="7 8">JA2-Mal</strain>
    </source>
</reference>